<comment type="subcellular location">
    <subcellularLocation>
        <location evidence="6">Cytoplasm</location>
    </subcellularLocation>
</comment>
<dbReference type="InterPro" id="IPR053910">
    <property type="entry name" value="RsmI_HTH"/>
</dbReference>
<reference evidence="9 10" key="1">
    <citation type="submission" date="2020-08" db="EMBL/GenBank/DDBJ databases">
        <title>Genomic Encyclopedia of Type Strains, Phase III (KMG-III): the genomes of soil and plant-associated and newly described type strains.</title>
        <authorList>
            <person name="Whitman W."/>
        </authorList>
    </citation>
    <scope>NUCLEOTIDE SEQUENCE [LARGE SCALE GENOMIC DNA]</scope>
    <source>
        <strain evidence="9 10">CECT 8654</strain>
    </source>
</reference>
<dbReference type="PROSITE" id="PS01296">
    <property type="entry name" value="RSMI"/>
    <property type="match status" value="1"/>
</dbReference>
<evidence type="ECO:0000256" key="4">
    <source>
        <dbReference type="ARBA" id="ARBA00022679"/>
    </source>
</evidence>
<dbReference type="CDD" id="cd11648">
    <property type="entry name" value="RsmI"/>
    <property type="match status" value="1"/>
</dbReference>
<dbReference type="InterPro" id="IPR014776">
    <property type="entry name" value="4pyrrole_Mease_sub2"/>
</dbReference>
<dbReference type="InterPro" id="IPR018063">
    <property type="entry name" value="SAM_MeTrfase_RsmI_CS"/>
</dbReference>
<evidence type="ECO:0000259" key="7">
    <source>
        <dbReference type="Pfam" id="PF00590"/>
    </source>
</evidence>
<dbReference type="HAMAP" id="MF_01877">
    <property type="entry name" value="16SrRNA_methyltr_I"/>
    <property type="match status" value="1"/>
</dbReference>
<evidence type="ECO:0000256" key="5">
    <source>
        <dbReference type="ARBA" id="ARBA00022691"/>
    </source>
</evidence>
<dbReference type="Pfam" id="PF00590">
    <property type="entry name" value="TP_methylase"/>
    <property type="match status" value="1"/>
</dbReference>
<dbReference type="SUPFAM" id="SSF53790">
    <property type="entry name" value="Tetrapyrrole methylase"/>
    <property type="match status" value="1"/>
</dbReference>
<feature type="domain" description="RsmI HTH" evidence="8">
    <location>
        <begin position="233"/>
        <end position="276"/>
    </location>
</feature>
<dbReference type="GO" id="GO:0005737">
    <property type="term" value="C:cytoplasm"/>
    <property type="evidence" value="ECO:0007669"/>
    <property type="project" value="UniProtKB-SubCell"/>
</dbReference>
<evidence type="ECO:0000259" key="8">
    <source>
        <dbReference type="Pfam" id="PF23016"/>
    </source>
</evidence>
<accession>A0A7W4Z5G0</accession>
<evidence type="ECO:0000256" key="3">
    <source>
        <dbReference type="ARBA" id="ARBA00022603"/>
    </source>
</evidence>
<keyword evidence="1 6" id="KW-0963">Cytoplasm</keyword>
<dbReference type="Gene3D" id="3.40.1010.10">
    <property type="entry name" value="Cobalt-precorrin-4 Transmethylase, Domain 1"/>
    <property type="match status" value="1"/>
</dbReference>
<proteinExistence type="inferred from homology"/>
<dbReference type="FunFam" id="3.30.950.10:FF:000002">
    <property type="entry name" value="Ribosomal RNA small subunit methyltransferase I"/>
    <property type="match status" value="1"/>
</dbReference>
<dbReference type="PANTHER" id="PTHR46111:SF1">
    <property type="entry name" value="RIBOSOMAL RNA SMALL SUBUNIT METHYLTRANSFERASE I"/>
    <property type="match status" value="1"/>
</dbReference>
<dbReference type="PANTHER" id="PTHR46111">
    <property type="entry name" value="RIBOSOMAL RNA SMALL SUBUNIT METHYLTRANSFERASE I"/>
    <property type="match status" value="1"/>
</dbReference>
<dbReference type="AlphaFoldDB" id="A0A7W4Z5G0"/>
<feature type="domain" description="Tetrapyrrole methylase" evidence="7">
    <location>
        <begin position="6"/>
        <end position="206"/>
    </location>
</feature>
<name>A0A7W4Z5G0_9GAMM</name>
<keyword evidence="3 6" id="KW-0489">Methyltransferase</keyword>
<dbReference type="RefSeq" id="WP_183409729.1">
    <property type="nucleotide sequence ID" value="NZ_JACHWY010000001.1"/>
</dbReference>
<dbReference type="InterPro" id="IPR035996">
    <property type="entry name" value="4pyrrol_Methylase_sf"/>
</dbReference>
<dbReference type="Pfam" id="PF23016">
    <property type="entry name" value="RsmI_C"/>
    <property type="match status" value="1"/>
</dbReference>
<comment type="similarity">
    <text evidence="6">Belongs to the methyltransferase superfamily. RsmI family.</text>
</comment>
<dbReference type="InterPro" id="IPR008189">
    <property type="entry name" value="rRNA_ssu_MeTfrase_I"/>
</dbReference>
<evidence type="ECO:0000256" key="6">
    <source>
        <dbReference type="HAMAP-Rule" id="MF_01877"/>
    </source>
</evidence>
<keyword evidence="10" id="KW-1185">Reference proteome</keyword>
<dbReference type="EC" id="2.1.1.198" evidence="6"/>
<dbReference type="NCBIfam" id="TIGR00096">
    <property type="entry name" value="16S rRNA (cytidine(1402)-2'-O)-methyltransferase"/>
    <property type="match status" value="1"/>
</dbReference>
<dbReference type="InterPro" id="IPR000878">
    <property type="entry name" value="4pyrrol_Mease"/>
</dbReference>
<dbReference type="GO" id="GO:0070677">
    <property type="term" value="F:rRNA (cytosine-2'-O-)-methyltransferase activity"/>
    <property type="evidence" value="ECO:0007669"/>
    <property type="project" value="UniProtKB-UniRule"/>
</dbReference>
<dbReference type="InterPro" id="IPR014777">
    <property type="entry name" value="4pyrrole_Mease_sub1"/>
</dbReference>
<dbReference type="PIRSF" id="PIRSF005917">
    <property type="entry name" value="MTase_YraL"/>
    <property type="match status" value="1"/>
</dbReference>
<protein>
    <recommendedName>
        <fullName evidence="6">Ribosomal RNA small subunit methyltransferase I</fullName>
        <ecNumber evidence="6">2.1.1.198</ecNumber>
    </recommendedName>
    <alternativeName>
        <fullName evidence="6">16S rRNA 2'-O-ribose C1402 methyltransferase</fullName>
    </alternativeName>
    <alternativeName>
        <fullName evidence="6">rRNA (cytidine-2'-O-)-methyltransferase RsmI</fullName>
    </alternativeName>
</protein>
<dbReference type="Proteomes" id="UP000537130">
    <property type="component" value="Unassembled WGS sequence"/>
</dbReference>
<comment type="caution">
    <text evidence="9">The sequence shown here is derived from an EMBL/GenBank/DDBJ whole genome shotgun (WGS) entry which is preliminary data.</text>
</comment>
<comment type="function">
    <text evidence="6">Catalyzes the 2'-O-methylation of the ribose of cytidine 1402 (C1402) in 16S rRNA.</text>
</comment>
<sequence>MAVSALYIVPTPIGNRADMVPRAVEVLQSVGLIAAEDMRHSRPLLQHFAIETPMLAYHDHSDERVVERVLSTLQGGDSVALISDAGTPLISDPGYRIVDAAHSAGIPVIPIPGACAAIAALSAAGLPSDRFCFEGFLPAKSQARFTALQALVAESRTLIFYEAPHRLLETVKGMAEVFGSDRIAVLAREVTKMHETIRRAPLGELAEWIAADSNQQRGECVLLVKGAPQRQQALDAEAERILYLLMDELPLKQASQLAAKITGLKKNLLYDAGLKRSEGD</sequence>
<keyword evidence="5 6" id="KW-0949">S-adenosyl-L-methionine</keyword>
<evidence type="ECO:0000313" key="10">
    <source>
        <dbReference type="Proteomes" id="UP000537130"/>
    </source>
</evidence>
<evidence type="ECO:0000313" key="9">
    <source>
        <dbReference type="EMBL" id="MBB3047087.1"/>
    </source>
</evidence>
<keyword evidence="4 6" id="KW-0808">Transferase</keyword>
<gene>
    <name evidence="6" type="primary">rsmI</name>
    <name evidence="9" type="ORF">FHR99_001323</name>
</gene>
<organism evidence="9 10">
    <name type="scientific">Litorivivens lipolytica</name>
    <dbReference type="NCBI Taxonomy" id="1524264"/>
    <lineage>
        <taxon>Bacteria</taxon>
        <taxon>Pseudomonadati</taxon>
        <taxon>Pseudomonadota</taxon>
        <taxon>Gammaproteobacteria</taxon>
        <taxon>Litorivivens</taxon>
    </lineage>
</organism>
<dbReference type="EMBL" id="JACHWY010000001">
    <property type="protein sequence ID" value="MBB3047087.1"/>
    <property type="molecule type" value="Genomic_DNA"/>
</dbReference>
<comment type="catalytic activity">
    <reaction evidence="6">
        <text>cytidine(1402) in 16S rRNA + S-adenosyl-L-methionine = 2'-O-methylcytidine(1402) in 16S rRNA + S-adenosyl-L-homocysteine + H(+)</text>
        <dbReference type="Rhea" id="RHEA:42924"/>
        <dbReference type="Rhea" id="RHEA-COMP:10285"/>
        <dbReference type="Rhea" id="RHEA-COMP:10286"/>
        <dbReference type="ChEBI" id="CHEBI:15378"/>
        <dbReference type="ChEBI" id="CHEBI:57856"/>
        <dbReference type="ChEBI" id="CHEBI:59789"/>
        <dbReference type="ChEBI" id="CHEBI:74495"/>
        <dbReference type="ChEBI" id="CHEBI:82748"/>
        <dbReference type="EC" id="2.1.1.198"/>
    </reaction>
</comment>
<keyword evidence="2 6" id="KW-0698">rRNA processing</keyword>
<evidence type="ECO:0000256" key="1">
    <source>
        <dbReference type="ARBA" id="ARBA00022490"/>
    </source>
</evidence>
<dbReference type="Gene3D" id="3.30.950.10">
    <property type="entry name" value="Methyltransferase, Cobalt-precorrin-4 Transmethylase, Domain 2"/>
    <property type="match status" value="1"/>
</dbReference>
<evidence type="ECO:0000256" key="2">
    <source>
        <dbReference type="ARBA" id="ARBA00022552"/>
    </source>
</evidence>